<keyword evidence="4" id="KW-1185">Reference proteome</keyword>
<evidence type="ECO:0000256" key="1">
    <source>
        <dbReference type="SAM" id="MobiDB-lite"/>
    </source>
</evidence>
<feature type="region of interest" description="Disordered" evidence="1">
    <location>
        <begin position="732"/>
        <end position="753"/>
    </location>
</feature>
<dbReference type="InterPro" id="IPR036465">
    <property type="entry name" value="vWFA_dom_sf"/>
</dbReference>
<dbReference type="OrthoDB" id="9449012at2759"/>
<dbReference type="Pfam" id="PF15300">
    <property type="entry name" value="INT_SG_DDX_CT_C"/>
    <property type="match status" value="1"/>
</dbReference>
<dbReference type="STRING" id="48709.A0A1D2NKJ2"/>
<dbReference type="PROSITE" id="PS50234">
    <property type="entry name" value="VWFA"/>
    <property type="match status" value="1"/>
</dbReference>
<feature type="compositionally biased region" description="Polar residues" evidence="1">
    <location>
        <begin position="606"/>
        <end position="623"/>
    </location>
</feature>
<dbReference type="Pfam" id="PF25462">
    <property type="entry name" value="Beta-barrel_INTS6"/>
    <property type="match status" value="1"/>
</dbReference>
<dbReference type="EMBL" id="LJIJ01000016">
    <property type="protein sequence ID" value="ODN05774.1"/>
    <property type="molecule type" value="Genomic_DNA"/>
</dbReference>
<proteinExistence type="predicted"/>
<comment type="caution">
    <text evidence="3">The sequence shown here is derived from an EMBL/GenBank/DDBJ whole genome shotgun (WGS) entry which is preliminary data.</text>
</comment>
<dbReference type="Proteomes" id="UP000094527">
    <property type="component" value="Unassembled WGS sequence"/>
</dbReference>
<feature type="compositionally biased region" description="Polar residues" evidence="1">
    <location>
        <begin position="834"/>
        <end position="847"/>
    </location>
</feature>
<evidence type="ECO:0000259" key="2">
    <source>
        <dbReference type="PROSITE" id="PS50234"/>
    </source>
</evidence>
<dbReference type="FunFam" id="3.40.50.410:FF:000010">
    <property type="entry name" value="Integrator complex subunit 6 like"/>
    <property type="match status" value="1"/>
</dbReference>
<dbReference type="InterPro" id="IPR051113">
    <property type="entry name" value="Integrator_subunit6"/>
</dbReference>
<dbReference type="Gene3D" id="3.40.50.410">
    <property type="entry name" value="von Willebrand factor, type A domain"/>
    <property type="match status" value="1"/>
</dbReference>
<dbReference type="SUPFAM" id="SSF53300">
    <property type="entry name" value="vWA-like"/>
    <property type="match status" value="1"/>
</dbReference>
<dbReference type="Pfam" id="PF13519">
    <property type="entry name" value="VWA_2"/>
    <property type="match status" value="1"/>
</dbReference>
<dbReference type="InterPro" id="IPR057413">
    <property type="entry name" value="Beta-barrel_INTS6"/>
</dbReference>
<feature type="domain" description="VWFA" evidence="2">
    <location>
        <begin position="3"/>
        <end position="133"/>
    </location>
</feature>
<dbReference type="CDD" id="cd00198">
    <property type="entry name" value="vWFA"/>
    <property type="match status" value="1"/>
</dbReference>
<evidence type="ECO:0000313" key="3">
    <source>
        <dbReference type="EMBL" id="ODN05774.1"/>
    </source>
</evidence>
<organism evidence="3 4">
    <name type="scientific">Orchesella cincta</name>
    <name type="common">Springtail</name>
    <name type="synonym">Podura cincta</name>
    <dbReference type="NCBI Taxonomy" id="48709"/>
    <lineage>
        <taxon>Eukaryota</taxon>
        <taxon>Metazoa</taxon>
        <taxon>Ecdysozoa</taxon>
        <taxon>Arthropoda</taxon>
        <taxon>Hexapoda</taxon>
        <taxon>Collembola</taxon>
        <taxon>Entomobryomorpha</taxon>
        <taxon>Entomobryoidea</taxon>
        <taxon>Orchesellidae</taxon>
        <taxon>Orchesellinae</taxon>
        <taxon>Orchesella</taxon>
    </lineage>
</organism>
<reference evidence="3 4" key="1">
    <citation type="journal article" date="2016" name="Genome Biol. Evol.">
        <title>Gene Family Evolution Reflects Adaptation to Soil Environmental Stressors in the Genome of the Collembolan Orchesella cincta.</title>
        <authorList>
            <person name="Faddeeva-Vakhrusheva A."/>
            <person name="Derks M.F."/>
            <person name="Anvar S.Y."/>
            <person name="Agamennone V."/>
            <person name="Suring W."/>
            <person name="Smit S."/>
            <person name="van Straalen N.M."/>
            <person name="Roelofs D."/>
        </authorList>
    </citation>
    <scope>NUCLEOTIDE SEQUENCE [LARGE SCALE GENOMIC DNA]</scope>
    <source>
        <tissue evidence="3">Mixed pool</tissue>
    </source>
</reference>
<accession>A0A1D2NKJ2</accession>
<dbReference type="InterPro" id="IPR029307">
    <property type="entry name" value="INT_SG_DDX_CT_C"/>
</dbReference>
<dbReference type="InterPro" id="IPR002035">
    <property type="entry name" value="VWF_A"/>
</dbReference>
<feature type="compositionally biased region" description="Polar residues" evidence="1">
    <location>
        <begin position="732"/>
        <end position="750"/>
    </location>
</feature>
<dbReference type="GO" id="GO:0034472">
    <property type="term" value="P:snRNA 3'-end processing"/>
    <property type="evidence" value="ECO:0007669"/>
    <property type="project" value="TreeGrafter"/>
</dbReference>
<sequence>MTIIVFLLDTSASMNQRVFLGGRPTLLDVAKSAVETFVKVRQRSIDSRGDRYMLLTFEDPPLNIKAGWKENLATFMSELKNLQANGLTTLGQALKNTFDTLNVNRMQHGIDTYGQGRSPFYLEPSIIVAITDGGQLSSNSGVQDELKMQGSSPGHELTREPFRWDQRLFGLVLRMNGQPSGERETGLVPSDLSPIDVMCEVTGGRSYCITTHRMLHQCIDSLVQKVQAGVVIHFEKFGPDPPPLAIDGVKVEEPEEIMEEKNGISKPSWHISRRMIYVPRTNQKGFAGGFWPIPESFWPEPALPALPARAAHPNVKFTCHAADPLVIENFPFDKYELEPSPLTQYVLARKQPTNCWQVFVTGSTKNISSGHPFGYLKASTNLTCVNLFVMPYNYPVLLPLLDDLFRIHRLKPTNDWKAQFGMYLASMPPYYAGPLKRALLRMGAGAIAQIVQEENYLSYSVLNYLKKLKNQAKGEFDRTCNDVALRVKSNEPKRTITSFKNPFDVSRHHLLDHVARLRSHFMRTTPTSILQQEALHNMPVGQMGNYQEYLKRMPTPLREIESAPVRQHMFGNPFKIDKRMIIDEADIDLIGGGQGSKSRKEATISAAMSPTQVPVSSINNSNRGVKRKAGPIPKDFVFTPYKYRRRNTFDVDDDDDDNSSSDGYFSSAPSTPNPYISSPIGPLPSDSPLYDYPEPVIPIEPNGRPMEDIPPVNSYNPESFSSSIERLIESSTQSSPFTKSTSNGISNNYVTAPKPQDDRVVKLEINSSEDFLSNDKGTGIIHEINNHVSSRLTVSVTENGLSTPVANHLISNDSPQTIIPTLNHKSGKSKKLDSNANSERTARSPTVQEEPPPPMDDENTKQKNLTLRDELYLEIRRPILRLEFLLGRLTMMTGSYETRFKFVKSLVREALRFKRRQLAQVLEEQAQVLEPLCKQSR</sequence>
<name>A0A1D2NKJ2_ORCCI</name>
<protein>
    <submittedName>
        <fullName evidence="3">Integrator complex subunit 6-A</fullName>
    </submittedName>
</protein>
<feature type="region of interest" description="Disordered" evidence="1">
    <location>
        <begin position="812"/>
        <end position="863"/>
    </location>
</feature>
<gene>
    <name evidence="3" type="ORF">Ocin01_00877</name>
</gene>
<dbReference type="GO" id="GO:0032039">
    <property type="term" value="C:integrator complex"/>
    <property type="evidence" value="ECO:0007669"/>
    <property type="project" value="TreeGrafter"/>
</dbReference>
<feature type="region of interest" description="Disordered" evidence="1">
    <location>
        <begin position="648"/>
        <end position="689"/>
    </location>
</feature>
<dbReference type="AlphaFoldDB" id="A0A1D2NKJ2"/>
<feature type="region of interest" description="Disordered" evidence="1">
    <location>
        <begin position="592"/>
        <end position="631"/>
    </location>
</feature>
<dbReference type="OMA" id="AFWPDST"/>
<evidence type="ECO:0000313" key="4">
    <source>
        <dbReference type="Proteomes" id="UP000094527"/>
    </source>
</evidence>
<dbReference type="PANTHER" id="PTHR12957">
    <property type="entry name" value="DEAD/H BOX POLYPEPTIDE 26/DICE1-RELATED"/>
    <property type="match status" value="1"/>
</dbReference>
<dbReference type="PANTHER" id="PTHR12957:SF2">
    <property type="entry name" value="INTEGRATOR COMPLEX SUBUNIT 6"/>
    <property type="match status" value="1"/>
</dbReference>
<feature type="compositionally biased region" description="Polar residues" evidence="1">
    <location>
        <begin position="812"/>
        <end position="824"/>
    </location>
</feature>
<feature type="compositionally biased region" description="Acidic residues" evidence="1">
    <location>
        <begin position="650"/>
        <end position="659"/>
    </location>
</feature>